<feature type="domain" description="EGF-like" evidence="3">
    <location>
        <begin position="851"/>
        <end position="890"/>
    </location>
</feature>
<dbReference type="VEuPathDB" id="GiardiaDB:DHA2_154159"/>
<keyword evidence="1" id="KW-1015">Disulfide bond</keyword>
<dbReference type="Gene3D" id="2.90.20.10">
    <property type="entry name" value="Plasmodium vivax P25 domain"/>
    <property type="match status" value="2"/>
</dbReference>
<dbReference type="Gene3D" id="2.10.25.10">
    <property type="entry name" value="Laminin"/>
    <property type="match status" value="1"/>
</dbReference>
<comment type="caution">
    <text evidence="4">The sequence shown here is derived from an EMBL/GenBank/DDBJ whole genome shotgun (WGS) entry which is preliminary data.</text>
</comment>
<dbReference type="OrthoDB" id="283575at2759"/>
<sequence>VGCLTKDKQASCVGGTCVKSDGAYHCRCPDMLVAVDGTCTSPACTDEELGLVCSGYGECTISNPQDIKCTCNQDYTYVAPGRCILNSLINSGKVCSDHGHVVLASSDSSTMTCNCSSIYEGTMCETCSTTTAQMVSNECVAKKCIIESSPNTRAATPNVCGGAGKYTTFGDPNDPFITCTPTDTSNDKVSAYNGTFFAKPGCVHVSKIDKTRRFYCGFLENVTENLPANEPPTCGKLSENSNLAETCTKCPSKFHLVHFGENNSTCMHDDCYHGNGNSRMWYDYCGGTGDCIKKAGQTGYECDCGAGATWNDTLKACVTDACKLDKTLAGPKAPEYCADVSSFELQCTVGRDTTWQCDCSRGDYITYNRTCILKAKNADPTTQRVRGLCGGPDAGYLDSTGSCVCNAGFRKIGDMCYSYDCLPVGVTASTDLSVNKHVCSGKGICAYNQLTGRYGCECESGYEAFGGYCTHSGCAGKVIHNGEIKYVECKVYDGTVGSCVQNTEKTGYICKCSFPYNSFNGICVHRGCISNGKYCGGDVLASCAKGSDSRYGCVCSEGYELSDERNEYGNKAKCVPSKCMYKRSMNDTAEECNGLGTCGSESSLLKDKTCTCTGEAKLYALRDANGELKNTCILDKCISSNDGVKPPVICGGLGRCGPSGCICDLGTKLFGKVCIGIDCFINTTDDSGKITESVCGGETVGVCTKVASFGDRRDYACKCKDPSVAGYKEVDGFCLPSSCIFEITTLDGNKQDTMCGGKQFGTCVFNATQAVTPYCECINRYDIVKVTTGKCMKRDCLSDVLPGGPTEYVECSGHGTCRGDHSAGYSCSCVGNYQTVQDDRRRYLCIPQACIVSSTDTTTICSGRGTCQFGTEADSGQCNCGSGYTGDRCQNCLDGYKEHTDKRCYLNNCPADNNCGVDNEASIGACQFGGNSFSCACINSSFVVDSNSKKCRKSRCVWTDPYDSLEKTCYGMGTCNDNGESTGQCSCSSNTVPVGTSICAYRECLSGEDNAQKICKERGVCIESIVAGKGMCRCDSNVYRTDKATGQCFVKECFGANESILSEVCDGGGTCDESANRCNCDSNNGFQNLPNQNGCVHTNCISSNNKLCSGFGACEKTDGSYRCMCANHYTLVEKDCVPTNCLNGTVTCNGGGACTGTGTSATCSCKQGWALRGTLCYPAACISNGLICGGNGDCPLSDGGSCSCRSGYESTSEGLCISSRCVQRDADGTVQVCGGNGRCVSESGVEPSCVCNEGFSLTGDFICGVPASSNKSSAGTTIAIVVVVLLVLAAVAGFLVWWFVIRPRKAGVLRERAPRKDTSLTRSRSLKKQAASGASFHADAPLLSQLSNANSSIQL</sequence>
<dbReference type="SMART" id="SM00181">
    <property type="entry name" value="EGF"/>
    <property type="match status" value="13"/>
</dbReference>
<comment type="caution">
    <text evidence="1">Lacks conserved residue(s) required for the propagation of feature annotation.</text>
</comment>
<dbReference type="VEuPathDB" id="GiardiaDB:QR46_3661"/>
<dbReference type="PROSITE" id="PS50026">
    <property type="entry name" value="EGF_3"/>
    <property type="match status" value="1"/>
</dbReference>
<dbReference type="VEuPathDB" id="GiardiaDB:GL50803_0050127"/>
<proteinExistence type="predicted"/>
<feature type="transmembrane region" description="Helical" evidence="2">
    <location>
        <begin position="1278"/>
        <end position="1300"/>
    </location>
</feature>
<organism evidence="4 5">
    <name type="scientific">Giardia intestinalis</name>
    <name type="common">Giardia lamblia</name>
    <dbReference type="NCBI Taxonomy" id="5741"/>
    <lineage>
        <taxon>Eukaryota</taxon>
        <taxon>Metamonada</taxon>
        <taxon>Diplomonadida</taxon>
        <taxon>Hexamitidae</taxon>
        <taxon>Giardiinae</taxon>
        <taxon>Giardia</taxon>
    </lineage>
</organism>
<dbReference type="VEuPathDB" id="GiardiaDB:GL50581_353"/>
<dbReference type="EMBL" id="AHHH01000308">
    <property type="protein sequence ID" value="ESU40143.1"/>
    <property type="molecule type" value="Genomic_DNA"/>
</dbReference>
<feature type="non-terminal residue" evidence="4">
    <location>
        <position position="1"/>
    </location>
</feature>
<dbReference type="PROSITE" id="PS00022">
    <property type="entry name" value="EGF_1"/>
    <property type="match status" value="1"/>
</dbReference>
<keyword evidence="2" id="KW-0472">Membrane</keyword>
<keyword evidence="2" id="KW-0812">Transmembrane</keyword>
<protein>
    <recommendedName>
        <fullName evidence="3">EGF-like domain-containing protein</fullName>
    </recommendedName>
</protein>
<dbReference type="InterPro" id="IPR000742">
    <property type="entry name" value="EGF"/>
</dbReference>
<evidence type="ECO:0000313" key="4">
    <source>
        <dbReference type="EMBL" id="ESU40143.1"/>
    </source>
</evidence>
<feature type="disulfide bond" evidence="1">
    <location>
        <begin position="861"/>
        <end position="878"/>
    </location>
</feature>
<dbReference type="PROSITE" id="PS01248">
    <property type="entry name" value="EGF_LAM_1"/>
    <property type="match status" value="1"/>
</dbReference>
<name>V6TMF3_GIAIN</name>
<dbReference type="InterPro" id="IPR002049">
    <property type="entry name" value="LE_dom"/>
</dbReference>
<feature type="disulfide bond" evidence="1">
    <location>
        <begin position="880"/>
        <end position="889"/>
    </location>
</feature>
<evidence type="ECO:0000256" key="1">
    <source>
        <dbReference type="PROSITE-ProRule" id="PRU00076"/>
    </source>
</evidence>
<reference evidence="5" key="1">
    <citation type="submission" date="2012-02" db="EMBL/GenBank/DDBJ databases">
        <title>Genome sequencing of Giardia lamblia Genotypes A2 and B isolates (DH and GS) and comparative analysis with the genomes of Genotypes A1 and E (WB and Pig).</title>
        <authorList>
            <person name="Adam R."/>
            <person name="Dahlstrom E."/>
            <person name="Martens C."/>
            <person name="Bruno D."/>
            <person name="Barbian K."/>
            <person name="Porcella S.F."/>
            <person name="Nash T."/>
        </authorList>
    </citation>
    <scope>NUCLEOTIDE SEQUENCE</scope>
    <source>
        <strain evidence="5">GS</strain>
    </source>
</reference>
<keyword evidence="2" id="KW-1133">Transmembrane helix</keyword>
<accession>V6TMF3</accession>
<dbReference type="PROSITE" id="PS01186">
    <property type="entry name" value="EGF_2"/>
    <property type="match status" value="2"/>
</dbReference>
<evidence type="ECO:0000313" key="5">
    <source>
        <dbReference type="Proteomes" id="UP000018040"/>
    </source>
</evidence>
<gene>
    <name evidence="4" type="ORF">GSB_155055</name>
</gene>
<reference evidence="4 5" key="2">
    <citation type="journal article" date="2013" name="Genome Biol. Evol.">
        <title>Genome sequencing of Giardia lamblia genotypes A2 and B isolates (DH and GS) and comparative analysis with the genomes of genotypes A1 and E (WB and Pig).</title>
        <authorList>
            <person name="Adam R.D."/>
            <person name="Dahlstrom E.W."/>
            <person name="Martens C.A."/>
            <person name="Bruno D.P."/>
            <person name="Barbian K.D."/>
            <person name="Ricklefs S.M."/>
            <person name="Hernandez M.M."/>
            <person name="Narla N.P."/>
            <person name="Patel R.B."/>
            <person name="Porcella S.F."/>
            <person name="Nash T.E."/>
        </authorList>
    </citation>
    <scope>NUCLEOTIDE SEQUENCE [LARGE SCALE GENOMIC DNA]</scope>
    <source>
        <strain evidence="4 5">GS</strain>
    </source>
</reference>
<dbReference type="Proteomes" id="UP000018040">
    <property type="component" value="Unassembled WGS sequence"/>
</dbReference>
<keyword evidence="1" id="KW-0245">EGF-like domain</keyword>
<evidence type="ECO:0000259" key="3">
    <source>
        <dbReference type="PROSITE" id="PS50026"/>
    </source>
</evidence>
<evidence type="ECO:0000256" key="2">
    <source>
        <dbReference type="SAM" id="Phobius"/>
    </source>
</evidence>